<dbReference type="Proteomes" id="UP001177003">
    <property type="component" value="Chromosome 7"/>
</dbReference>
<proteinExistence type="predicted"/>
<protein>
    <recommendedName>
        <fullName evidence="4">Transmembrane protein</fullName>
    </recommendedName>
</protein>
<feature type="chain" id="PRO_5041412684" description="Transmembrane protein" evidence="1">
    <location>
        <begin position="35"/>
        <end position="138"/>
    </location>
</feature>
<reference evidence="2" key="1">
    <citation type="submission" date="2023-04" db="EMBL/GenBank/DDBJ databases">
        <authorList>
            <person name="Vijverberg K."/>
            <person name="Xiong W."/>
            <person name="Schranz E."/>
        </authorList>
    </citation>
    <scope>NUCLEOTIDE SEQUENCE</scope>
</reference>
<feature type="signal peptide" evidence="1">
    <location>
        <begin position="1"/>
        <end position="34"/>
    </location>
</feature>
<keyword evidence="3" id="KW-1185">Reference proteome</keyword>
<dbReference type="EMBL" id="OX465083">
    <property type="protein sequence ID" value="CAI9292105.1"/>
    <property type="molecule type" value="Genomic_DNA"/>
</dbReference>
<evidence type="ECO:0000313" key="2">
    <source>
        <dbReference type="EMBL" id="CAI9292105.1"/>
    </source>
</evidence>
<name>A0AA36EG05_LACSI</name>
<organism evidence="2 3">
    <name type="scientific">Lactuca saligna</name>
    <name type="common">Willowleaf lettuce</name>
    <dbReference type="NCBI Taxonomy" id="75948"/>
    <lineage>
        <taxon>Eukaryota</taxon>
        <taxon>Viridiplantae</taxon>
        <taxon>Streptophyta</taxon>
        <taxon>Embryophyta</taxon>
        <taxon>Tracheophyta</taxon>
        <taxon>Spermatophyta</taxon>
        <taxon>Magnoliopsida</taxon>
        <taxon>eudicotyledons</taxon>
        <taxon>Gunneridae</taxon>
        <taxon>Pentapetalae</taxon>
        <taxon>asterids</taxon>
        <taxon>campanulids</taxon>
        <taxon>Asterales</taxon>
        <taxon>Asteraceae</taxon>
        <taxon>Cichorioideae</taxon>
        <taxon>Cichorieae</taxon>
        <taxon>Lactucinae</taxon>
        <taxon>Lactuca</taxon>
    </lineage>
</organism>
<keyword evidence="1" id="KW-0732">Signal</keyword>
<evidence type="ECO:0008006" key="4">
    <source>
        <dbReference type="Google" id="ProtNLM"/>
    </source>
</evidence>
<gene>
    <name evidence="2" type="ORF">LSALG_LOCUS31204</name>
</gene>
<dbReference type="AlphaFoldDB" id="A0AA36EG05"/>
<evidence type="ECO:0000256" key="1">
    <source>
        <dbReference type="SAM" id="SignalP"/>
    </source>
</evidence>
<accession>A0AA36EG05</accession>
<sequence>MANICGFWRASHISRNFLLNFSLTFLQLQTISLASSISLSRTEINLECRHQPPTPSTKTIPTHHHYPSPSLVIISSFLFLGLILVVETTINGTDNYTINVVATKSRYQQPTNVALLSSSLSQKIPKSPPRILFDSRLG</sequence>
<evidence type="ECO:0000313" key="3">
    <source>
        <dbReference type="Proteomes" id="UP001177003"/>
    </source>
</evidence>